<reference evidence="1 2" key="1">
    <citation type="journal article" date="2023" name="bioRxiv">
        <title>Conserved and derived expression patterns and positive selection on dental genes reveal complex evolutionary context of ever-growing rodent molars.</title>
        <authorList>
            <person name="Calamari Z.T."/>
            <person name="Song A."/>
            <person name="Cohen E."/>
            <person name="Akter M."/>
            <person name="Roy R.D."/>
            <person name="Hallikas O."/>
            <person name="Christensen M.M."/>
            <person name="Li P."/>
            <person name="Marangoni P."/>
            <person name="Jernvall J."/>
            <person name="Klein O.D."/>
        </authorList>
    </citation>
    <scope>NUCLEOTIDE SEQUENCE [LARGE SCALE GENOMIC DNA]</scope>
    <source>
        <strain evidence="1">V071</strain>
    </source>
</reference>
<dbReference type="EMBL" id="JBBHLL010000578">
    <property type="protein sequence ID" value="KAK7800037.1"/>
    <property type="molecule type" value="Genomic_DNA"/>
</dbReference>
<name>A0AAW0HFX3_MYOGA</name>
<gene>
    <name evidence="1" type="ORF">U0070_022025</name>
</gene>
<protein>
    <submittedName>
        <fullName evidence="1">Uncharacterized protein</fullName>
    </submittedName>
</protein>
<evidence type="ECO:0000313" key="2">
    <source>
        <dbReference type="Proteomes" id="UP001488838"/>
    </source>
</evidence>
<proteinExistence type="predicted"/>
<dbReference type="AlphaFoldDB" id="A0AAW0HFX3"/>
<keyword evidence="2" id="KW-1185">Reference proteome</keyword>
<sequence length="66" mass="7168">MTVRLPEVLTLKGAVPRLEAGRLVSVQRFPGRHLHPGSGQRLSAFSALHCCSLVASRGSAFWEIVN</sequence>
<organism evidence="1 2">
    <name type="scientific">Myodes glareolus</name>
    <name type="common">Bank vole</name>
    <name type="synonym">Clethrionomys glareolus</name>
    <dbReference type="NCBI Taxonomy" id="447135"/>
    <lineage>
        <taxon>Eukaryota</taxon>
        <taxon>Metazoa</taxon>
        <taxon>Chordata</taxon>
        <taxon>Craniata</taxon>
        <taxon>Vertebrata</taxon>
        <taxon>Euteleostomi</taxon>
        <taxon>Mammalia</taxon>
        <taxon>Eutheria</taxon>
        <taxon>Euarchontoglires</taxon>
        <taxon>Glires</taxon>
        <taxon>Rodentia</taxon>
        <taxon>Myomorpha</taxon>
        <taxon>Muroidea</taxon>
        <taxon>Cricetidae</taxon>
        <taxon>Arvicolinae</taxon>
        <taxon>Myodes</taxon>
    </lineage>
</organism>
<dbReference type="Proteomes" id="UP001488838">
    <property type="component" value="Unassembled WGS sequence"/>
</dbReference>
<accession>A0AAW0HFX3</accession>
<comment type="caution">
    <text evidence="1">The sequence shown here is derived from an EMBL/GenBank/DDBJ whole genome shotgun (WGS) entry which is preliminary data.</text>
</comment>
<evidence type="ECO:0000313" key="1">
    <source>
        <dbReference type="EMBL" id="KAK7800037.1"/>
    </source>
</evidence>